<reference evidence="10 11" key="1">
    <citation type="journal article" date="2018" name="J. Allergy Clin. Immunol.">
        <title>High-quality assembly of Dermatophagoides pteronyssinus genome and transcriptome reveals a wide range of novel allergens.</title>
        <authorList>
            <person name="Liu X.Y."/>
            <person name="Yang K.Y."/>
            <person name="Wang M.Q."/>
            <person name="Kwok J.S."/>
            <person name="Zeng X."/>
            <person name="Yang Z."/>
            <person name="Xiao X.J."/>
            <person name="Lau C.P."/>
            <person name="Li Y."/>
            <person name="Huang Z.M."/>
            <person name="Ba J.G."/>
            <person name="Yim A.K."/>
            <person name="Ouyang C.Y."/>
            <person name="Ngai S.M."/>
            <person name="Chan T.F."/>
            <person name="Leung E.L."/>
            <person name="Liu L."/>
            <person name="Liu Z.G."/>
            <person name="Tsui S.K."/>
        </authorList>
    </citation>
    <scope>NUCLEOTIDE SEQUENCE [LARGE SCALE GENOMIC DNA]</scope>
    <source>
        <strain evidence="10">Derp</strain>
    </source>
</reference>
<feature type="region of interest" description="Disordered" evidence="8">
    <location>
        <begin position="65"/>
        <end position="87"/>
    </location>
</feature>
<comment type="subcellular location">
    <subcellularLocation>
        <location evidence="1">Nucleus</location>
    </subcellularLocation>
</comment>
<dbReference type="SMART" id="SM00355">
    <property type="entry name" value="ZnF_C2H2"/>
    <property type="match status" value="5"/>
</dbReference>
<dbReference type="PROSITE" id="PS50157">
    <property type="entry name" value="ZINC_FINGER_C2H2_2"/>
    <property type="match status" value="5"/>
</dbReference>
<dbReference type="PANTHER" id="PTHR16515">
    <property type="entry name" value="PR DOMAIN ZINC FINGER PROTEIN"/>
    <property type="match status" value="1"/>
</dbReference>
<dbReference type="InterPro" id="IPR050331">
    <property type="entry name" value="Zinc_finger"/>
</dbReference>
<feature type="non-terminal residue" evidence="10">
    <location>
        <position position="1"/>
    </location>
</feature>
<protein>
    <recommendedName>
        <fullName evidence="9">C2H2-type domain-containing protein</fullName>
    </recommendedName>
</protein>
<feature type="compositionally biased region" description="Low complexity" evidence="8">
    <location>
        <begin position="156"/>
        <end position="175"/>
    </location>
</feature>
<dbReference type="Proteomes" id="UP000887458">
    <property type="component" value="Unassembled WGS sequence"/>
</dbReference>
<evidence type="ECO:0000259" key="9">
    <source>
        <dbReference type="PROSITE" id="PS50157"/>
    </source>
</evidence>
<keyword evidence="3" id="KW-0677">Repeat</keyword>
<feature type="compositionally biased region" description="Low complexity" evidence="8">
    <location>
        <begin position="107"/>
        <end position="120"/>
    </location>
</feature>
<feature type="compositionally biased region" description="Low complexity" evidence="8">
    <location>
        <begin position="67"/>
        <end position="87"/>
    </location>
</feature>
<evidence type="ECO:0000256" key="1">
    <source>
        <dbReference type="ARBA" id="ARBA00004123"/>
    </source>
</evidence>
<dbReference type="Gene3D" id="3.30.160.60">
    <property type="entry name" value="Classic Zinc Finger"/>
    <property type="match status" value="5"/>
</dbReference>
<feature type="region of interest" description="Disordered" evidence="8">
    <location>
        <begin position="154"/>
        <end position="187"/>
    </location>
</feature>
<feature type="domain" description="C2H2-type" evidence="9">
    <location>
        <begin position="856"/>
        <end position="883"/>
    </location>
</feature>
<evidence type="ECO:0000256" key="8">
    <source>
        <dbReference type="SAM" id="MobiDB-lite"/>
    </source>
</evidence>
<keyword evidence="2" id="KW-0479">Metal-binding</keyword>
<evidence type="ECO:0000256" key="5">
    <source>
        <dbReference type="ARBA" id="ARBA00022833"/>
    </source>
</evidence>
<dbReference type="InterPro" id="IPR013087">
    <property type="entry name" value="Znf_C2H2_type"/>
</dbReference>
<dbReference type="EMBL" id="NJHN03000122">
    <property type="protein sequence ID" value="KAH9413255.1"/>
    <property type="molecule type" value="Genomic_DNA"/>
</dbReference>
<dbReference type="Pfam" id="PF00096">
    <property type="entry name" value="zf-C2H2"/>
    <property type="match status" value="4"/>
</dbReference>
<reference evidence="10 11" key="2">
    <citation type="journal article" date="2022" name="Mol. Biol. Evol.">
        <title>Comparative Genomics Reveals Insights into the Divergent Evolution of Astigmatic Mites and Household Pest Adaptations.</title>
        <authorList>
            <person name="Xiong Q."/>
            <person name="Wan A.T."/>
            <person name="Liu X."/>
            <person name="Fung C.S."/>
            <person name="Xiao X."/>
            <person name="Malainual N."/>
            <person name="Hou J."/>
            <person name="Wang L."/>
            <person name="Wang M."/>
            <person name="Yang K.Y."/>
            <person name="Cui Y."/>
            <person name="Leung E.L."/>
            <person name="Nong W."/>
            <person name="Shin S.K."/>
            <person name="Au S.W."/>
            <person name="Jeong K.Y."/>
            <person name="Chew F.T."/>
            <person name="Hui J.H."/>
            <person name="Leung T.F."/>
            <person name="Tungtrongchitr A."/>
            <person name="Zhong N."/>
            <person name="Liu Z."/>
            <person name="Tsui S.K."/>
        </authorList>
    </citation>
    <scope>NUCLEOTIDE SEQUENCE [LARGE SCALE GENOMIC DNA]</scope>
    <source>
        <strain evidence="10">Derp</strain>
    </source>
</reference>
<feature type="domain" description="C2H2-type" evidence="9">
    <location>
        <begin position="744"/>
        <end position="771"/>
    </location>
</feature>
<evidence type="ECO:0000313" key="11">
    <source>
        <dbReference type="Proteomes" id="UP000887458"/>
    </source>
</evidence>
<feature type="domain" description="C2H2-type" evidence="9">
    <location>
        <begin position="772"/>
        <end position="799"/>
    </location>
</feature>
<sequence length="931" mass="101350">CTNSSTTDIQTETGTQNHMLYTPIDHQVTNSSTTSNGVDVNDYQLQQHSQQNQYHIVASTNSMMNPNTSLSNQLTSSSTTTDNNDNTAHQVTSQYMAAVSSADTNHQQQQQPQQQQQSSLSMTNVNTVVVVSNDSQSQSIDSDPIRSLGTMRNSESQLMSSTPTLSQSQQQQPPSVHYDHHPTNTSSKYVSLCDQLQQHQSSTSQVPHSESQNVNVNFSLNDAKSTASIQQQYDSSANNLQQSQSQVQILPQQSNVTIGICSTNSDSSSPAINVSTQNQPSLNIINQQQRQMISGRRNESNPQQSQSICMVVPHNNPNSHLADTIPVTLTTGSGALRPLCVITDSNPEQISTTGVNFSNVTTASKKIFFSTSTAASSNTNTSISQPTLLFASKSPAIGQTTIQSPHMVNQNQIMIIPSNFTLNPQHSISAANHSQPQIQQNRFKVEGDNADIKSFVPNTSNVEQNFHSNESMLPRQYSSTSSNDSLNNNNNNGNNNRYQNNLSNIVSGSQGYENVAQNNSTTPTLIQSGSTQFPLSANYSVLQLPQGQLPISHHPQTQTLGKTKILLHSVPAANISGTANASATLLTLNSSQLQPLQTTNNVSVTHPNIPTGSIILSSIIQNQSNIPGNQSARAVTKFAVPIAVATNNIGQSHQQSIQVANMVTNSSGTFAFMPSGTGHFLPQATTAPVTMTMATKTTASKLSTGKRGKNTNVISTVDSASQIIAAGRNINPPPLQSEDPAKPFKCSICHKNLASKNVYQLHLRSHSGEKPFVCEICNSRFSQKTSLTRHTRSHTGERPFPCEVCEKRFADKERIKIHMRIHTGEKPFSCQVCHKKFSQKSTVKRHMSVHTGVKPFKCDSCGKGFANRGNLTAHIKTHNQQSSSNRQSSNQSSNNNHQSTKKSIVNKMINQNIKEEAQIEHTTEHVQTLDH</sequence>
<keyword evidence="11" id="KW-1185">Reference proteome</keyword>
<feature type="compositionally biased region" description="Low complexity" evidence="8">
    <location>
        <begin position="478"/>
        <end position="502"/>
    </location>
</feature>
<organism evidence="10 11">
    <name type="scientific">Dermatophagoides pteronyssinus</name>
    <name type="common">European house dust mite</name>
    <dbReference type="NCBI Taxonomy" id="6956"/>
    <lineage>
        <taxon>Eukaryota</taxon>
        <taxon>Metazoa</taxon>
        <taxon>Ecdysozoa</taxon>
        <taxon>Arthropoda</taxon>
        <taxon>Chelicerata</taxon>
        <taxon>Arachnida</taxon>
        <taxon>Acari</taxon>
        <taxon>Acariformes</taxon>
        <taxon>Sarcoptiformes</taxon>
        <taxon>Astigmata</taxon>
        <taxon>Psoroptidia</taxon>
        <taxon>Analgoidea</taxon>
        <taxon>Pyroglyphidae</taxon>
        <taxon>Dermatophagoidinae</taxon>
        <taxon>Dermatophagoides</taxon>
    </lineage>
</organism>
<proteinExistence type="predicted"/>
<dbReference type="SUPFAM" id="SSF57667">
    <property type="entry name" value="beta-beta-alpha zinc fingers"/>
    <property type="match status" value="3"/>
</dbReference>
<dbReference type="PANTHER" id="PTHR16515:SF66">
    <property type="entry name" value="C2H2-TYPE DOMAIN-CONTAINING PROTEIN"/>
    <property type="match status" value="1"/>
</dbReference>
<evidence type="ECO:0000313" key="10">
    <source>
        <dbReference type="EMBL" id="KAH9413255.1"/>
    </source>
</evidence>
<comment type="caution">
    <text evidence="10">The sequence shown here is derived from an EMBL/GenBank/DDBJ whole genome shotgun (WGS) entry which is preliminary data.</text>
</comment>
<dbReference type="PROSITE" id="PS00028">
    <property type="entry name" value="ZINC_FINGER_C2H2_1"/>
    <property type="match status" value="5"/>
</dbReference>
<evidence type="ECO:0000256" key="6">
    <source>
        <dbReference type="ARBA" id="ARBA00023242"/>
    </source>
</evidence>
<keyword evidence="6" id="KW-0539">Nucleus</keyword>
<feature type="region of interest" description="Disordered" evidence="8">
    <location>
        <begin position="99"/>
        <end position="120"/>
    </location>
</feature>
<evidence type="ECO:0000256" key="2">
    <source>
        <dbReference type="ARBA" id="ARBA00022723"/>
    </source>
</evidence>
<feature type="region of interest" description="Disordered" evidence="8">
    <location>
        <begin position="473"/>
        <end position="502"/>
    </location>
</feature>
<feature type="compositionally biased region" description="Low complexity" evidence="8">
    <location>
        <begin position="879"/>
        <end position="898"/>
    </location>
</feature>
<feature type="domain" description="C2H2-type" evidence="9">
    <location>
        <begin position="800"/>
        <end position="827"/>
    </location>
</feature>
<dbReference type="InterPro" id="IPR036236">
    <property type="entry name" value="Znf_C2H2_sf"/>
</dbReference>
<evidence type="ECO:0000256" key="4">
    <source>
        <dbReference type="ARBA" id="ARBA00022771"/>
    </source>
</evidence>
<gene>
    <name evidence="10" type="ORF">DERP_012965</name>
</gene>
<dbReference type="Pfam" id="PF12874">
    <property type="entry name" value="zf-met"/>
    <property type="match status" value="1"/>
</dbReference>
<accession>A0ABQ8ISF3</accession>
<evidence type="ECO:0000256" key="3">
    <source>
        <dbReference type="ARBA" id="ARBA00022737"/>
    </source>
</evidence>
<feature type="domain" description="C2H2-type" evidence="9">
    <location>
        <begin position="828"/>
        <end position="855"/>
    </location>
</feature>
<feature type="region of interest" description="Disordered" evidence="8">
    <location>
        <begin position="877"/>
        <end position="901"/>
    </location>
</feature>
<keyword evidence="4 7" id="KW-0863">Zinc-finger</keyword>
<evidence type="ECO:0000256" key="7">
    <source>
        <dbReference type="PROSITE-ProRule" id="PRU00042"/>
    </source>
</evidence>
<keyword evidence="5" id="KW-0862">Zinc</keyword>
<name>A0ABQ8ISF3_DERPT</name>